<evidence type="ECO:0000313" key="1">
    <source>
        <dbReference type="EMBL" id="EKV32892.1"/>
    </source>
</evidence>
<dbReference type="RefSeq" id="WP_009538719.1">
    <property type="nucleotide sequence ID" value="NZ_ANHY01000002.1"/>
</dbReference>
<dbReference type="AlphaFoldDB" id="K9H5N0"/>
<comment type="caution">
    <text evidence="1">The sequence shown here is derived from an EMBL/GenBank/DDBJ whole genome shotgun (WGS) entry which is preliminary data.</text>
</comment>
<proteinExistence type="predicted"/>
<organism evidence="1 2">
    <name type="scientific">Caenispirillum salinarum AK4</name>
    <dbReference type="NCBI Taxonomy" id="1238182"/>
    <lineage>
        <taxon>Bacteria</taxon>
        <taxon>Pseudomonadati</taxon>
        <taxon>Pseudomonadota</taxon>
        <taxon>Alphaproteobacteria</taxon>
        <taxon>Rhodospirillales</taxon>
        <taxon>Novispirillaceae</taxon>
        <taxon>Caenispirillum</taxon>
    </lineage>
</organism>
<dbReference type="STRING" id="1238182.C882_1730"/>
<dbReference type="OrthoDB" id="122640at2"/>
<dbReference type="Proteomes" id="UP000009881">
    <property type="component" value="Unassembled WGS sequence"/>
</dbReference>
<evidence type="ECO:0000313" key="2">
    <source>
        <dbReference type="Proteomes" id="UP000009881"/>
    </source>
</evidence>
<accession>K9H5N0</accession>
<evidence type="ECO:0008006" key="3">
    <source>
        <dbReference type="Google" id="ProtNLM"/>
    </source>
</evidence>
<dbReference type="eggNOG" id="COG2336">
    <property type="taxonomic scope" value="Bacteria"/>
</dbReference>
<sequence length="81" mass="8938">MHADLNADNCLPLPESLLKAVGGARRFDIVEDNGRLVLIPLNGARTGEDMSPADQVRAELEERGITEADLEEAVRWARRGR</sequence>
<keyword evidence="2" id="KW-1185">Reference proteome</keyword>
<name>K9H5N0_9PROT</name>
<gene>
    <name evidence="1" type="ORF">C882_1730</name>
</gene>
<reference evidence="1 2" key="1">
    <citation type="journal article" date="2013" name="Genome Announc.">
        <title>Draft Genome Sequence of an Alphaproteobacterium, Caenispirillum salinarum AK4(T), Isolated from a Solar Saltern.</title>
        <authorList>
            <person name="Khatri I."/>
            <person name="Singh A."/>
            <person name="Korpole S."/>
            <person name="Pinnaka A.K."/>
            <person name="Subramanian S."/>
        </authorList>
    </citation>
    <scope>NUCLEOTIDE SEQUENCE [LARGE SCALE GENOMIC DNA]</scope>
    <source>
        <strain evidence="1 2">AK4</strain>
    </source>
</reference>
<dbReference type="EMBL" id="ANHY01000002">
    <property type="protein sequence ID" value="EKV32892.1"/>
    <property type="molecule type" value="Genomic_DNA"/>
</dbReference>
<protein>
    <recommendedName>
        <fullName evidence="3">SpoVT-AbrB domain-containing protein</fullName>
    </recommendedName>
</protein>